<dbReference type="PANTHER" id="PTHR42733:SF2">
    <property type="entry name" value="DJ-1_THIJ_PFPI FAMILY PROTEIN"/>
    <property type="match status" value="1"/>
</dbReference>
<protein>
    <submittedName>
        <fullName evidence="3">Type 1 glutamine amidotransferase domain-containing protein</fullName>
    </submittedName>
</protein>
<dbReference type="NCBIfam" id="TIGR01382">
    <property type="entry name" value="PfpI"/>
    <property type="match status" value="1"/>
</dbReference>
<dbReference type="RefSeq" id="WP_204817565.1">
    <property type="nucleotide sequence ID" value="NZ_JANHOF010000002.1"/>
</dbReference>
<comment type="caution">
    <text evidence="3">The sequence shown here is derived from an EMBL/GenBank/DDBJ whole genome shotgun (WGS) entry which is preliminary data.</text>
</comment>
<dbReference type="EMBL" id="JBHLVF010000047">
    <property type="protein sequence ID" value="MFC0395862.1"/>
    <property type="molecule type" value="Genomic_DNA"/>
</dbReference>
<dbReference type="Proteomes" id="UP001589818">
    <property type="component" value="Unassembled WGS sequence"/>
</dbReference>
<sequence length="177" mass="19357">MTGQTNKVAFLLASDFEDSEMKNPYDAITKNGQEAVIISLQKGAELTGKKGTISYTSHYAVDEAAPGDYDALIIPGGKSPEHLLTDERVLEFVRQMDSEGKLIAAICHGPLLLEKAGLIKGRNLTAYPALHAEMNDAGGRFIDKEVVVDENWVTSRTPEDEPYFIEAIIKKLGVNAY</sequence>
<name>A0ABV6JIY8_9BACL</name>
<keyword evidence="3" id="KW-0315">Glutamine amidotransferase</keyword>
<feature type="domain" description="DJ-1/PfpI" evidence="2">
    <location>
        <begin position="7"/>
        <end position="170"/>
    </location>
</feature>
<dbReference type="PANTHER" id="PTHR42733">
    <property type="entry name" value="DJ-1 PROTEIN"/>
    <property type="match status" value="1"/>
</dbReference>
<dbReference type="InterPro" id="IPR002818">
    <property type="entry name" value="DJ-1/PfpI"/>
</dbReference>
<dbReference type="Pfam" id="PF01965">
    <property type="entry name" value="DJ-1_PfpI"/>
    <property type="match status" value="1"/>
</dbReference>
<organism evidence="3 4">
    <name type="scientific">Paenibacillus mendelii</name>
    <dbReference type="NCBI Taxonomy" id="206163"/>
    <lineage>
        <taxon>Bacteria</taxon>
        <taxon>Bacillati</taxon>
        <taxon>Bacillota</taxon>
        <taxon>Bacilli</taxon>
        <taxon>Bacillales</taxon>
        <taxon>Paenibacillaceae</taxon>
        <taxon>Paenibacillus</taxon>
    </lineage>
</organism>
<evidence type="ECO:0000256" key="1">
    <source>
        <dbReference type="ARBA" id="ARBA00008542"/>
    </source>
</evidence>
<evidence type="ECO:0000313" key="4">
    <source>
        <dbReference type="Proteomes" id="UP001589818"/>
    </source>
</evidence>
<proteinExistence type="inferred from homology"/>
<accession>A0ABV6JIY8</accession>
<dbReference type="PROSITE" id="PS51276">
    <property type="entry name" value="PEPTIDASE_C56_PFPI"/>
    <property type="match status" value="1"/>
</dbReference>
<dbReference type="InterPro" id="IPR029062">
    <property type="entry name" value="Class_I_gatase-like"/>
</dbReference>
<comment type="similarity">
    <text evidence="1">Belongs to the peptidase C56 family.</text>
</comment>
<dbReference type="Gene3D" id="3.40.50.880">
    <property type="match status" value="1"/>
</dbReference>
<evidence type="ECO:0000313" key="3">
    <source>
        <dbReference type="EMBL" id="MFC0395862.1"/>
    </source>
</evidence>
<evidence type="ECO:0000259" key="2">
    <source>
        <dbReference type="Pfam" id="PF01965"/>
    </source>
</evidence>
<dbReference type="CDD" id="cd03134">
    <property type="entry name" value="GATase1_PfpI_like"/>
    <property type="match status" value="1"/>
</dbReference>
<keyword evidence="4" id="KW-1185">Reference proteome</keyword>
<dbReference type="InterPro" id="IPR006286">
    <property type="entry name" value="C56_PfpI-like"/>
</dbReference>
<dbReference type="SUPFAM" id="SSF52317">
    <property type="entry name" value="Class I glutamine amidotransferase-like"/>
    <property type="match status" value="1"/>
</dbReference>
<gene>
    <name evidence="3" type="ORF">ACFFJ8_31375</name>
</gene>
<reference evidence="3 4" key="1">
    <citation type="submission" date="2024-09" db="EMBL/GenBank/DDBJ databases">
        <authorList>
            <person name="Sun Q."/>
            <person name="Mori K."/>
        </authorList>
    </citation>
    <scope>NUCLEOTIDE SEQUENCE [LARGE SCALE GENOMIC DNA]</scope>
    <source>
        <strain evidence="3 4">CCM 4839</strain>
    </source>
</reference>